<gene>
    <name evidence="1" type="ORF">GWK47_035868</name>
</gene>
<evidence type="ECO:0000313" key="2">
    <source>
        <dbReference type="Proteomes" id="UP000770661"/>
    </source>
</evidence>
<comment type="caution">
    <text evidence="1">The sequence shown here is derived from an EMBL/GenBank/DDBJ whole genome shotgun (WGS) entry which is preliminary data.</text>
</comment>
<dbReference type="EMBL" id="JACEEZ010003989">
    <property type="protein sequence ID" value="KAG0726782.1"/>
    <property type="molecule type" value="Genomic_DNA"/>
</dbReference>
<accession>A0A8J5D245</accession>
<name>A0A8J5D245_CHIOP</name>
<sequence length="210" mass="23103">MGGFSLCCGGRSCPFQDTTPLLRALETRTPCSMFQDPARGKIGSGLLDFFKTGHRPHWQKGTESGPVELIGVFDWGAPWFLGPVKGRLSPYHLRLLPGFDGVIEDGHFPSDFWEKGYQRGPAPMARSATDENPIFRRPFPSVIKGPGLFGARAYEESLGLILEFRVAHGHKKRETRRIPGPAPPSHLHWSWKSRSSGGVVALATQNLAIG</sequence>
<proteinExistence type="predicted"/>
<evidence type="ECO:0000313" key="1">
    <source>
        <dbReference type="EMBL" id="KAG0726782.1"/>
    </source>
</evidence>
<dbReference type="Proteomes" id="UP000770661">
    <property type="component" value="Unassembled WGS sequence"/>
</dbReference>
<organism evidence="1 2">
    <name type="scientific">Chionoecetes opilio</name>
    <name type="common">Atlantic snow crab</name>
    <name type="synonym">Cancer opilio</name>
    <dbReference type="NCBI Taxonomy" id="41210"/>
    <lineage>
        <taxon>Eukaryota</taxon>
        <taxon>Metazoa</taxon>
        <taxon>Ecdysozoa</taxon>
        <taxon>Arthropoda</taxon>
        <taxon>Crustacea</taxon>
        <taxon>Multicrustacea</taxon>
        <taxon>Malacostraca</taxon>
        <taxon>Eumalacostraca</taxon>
        <taxon>Eucarida</taxon>
        <taxon>Decapoda</taxon>
        <taxon>Pleocyemata</taxon>
        <taxon>Brachyura</taxon>
        <taxon>Eubrachyura</taxon>
        <taxon>Majoidea</taxon>
        <taxon>Majidae</taxon>
        <taxon>Chionoecetes</taxon>
    </lineage>
</organism>
<protein>
    <submittedName>
        <fullName evidence="1">Uncharacterized protein</fullName>
    </submittedName>
</protein>
<reference evidence="1" key="1">
    <citation type="submission" date="2020-07" db="EMBL/GenBank/DDBJ databases">
        <title>The High-quality genome of the commercially important snow crab, Chionoecetes opilio.</title>
        <authorList>
            <person name="Jeong J.-H."/>
            <person name="Ryu S."/>
        </authorList>
    </citation>
    <scope>NUCLEOTIDE SEQUENCE</scope>
    <source>
        <strain evidence="1">MADBK_172401_WGS</strain>
        <tissue evidence="1">Digestive gland</tissue>
    </source>
</reference>
<keyword evidence="2" id="KW-1185">Reference proteome</keyword>
<dbReference type="AlphaFoldDB" id="A0A8J5D245"/>